<name>A0A183KTL4_9TREM</name>
<evidence type="ECO:0000313" key="3">
    <source>
        <dbReference type="Proteomes" id="UP000279833"/>
    </source>
</evidence>
<feature type="chain" id="PRO_5043140919" evidence="1">
    <location>
        <begin position="24"/>
        <end position="69"/>
    </location>
</feature>
<protein>
    <submittedName>
        <fullName evidence="4">Secreted protein</fullName>
    </submittedName>
</protein>
<organism evidence="4">
    <name type="scientific">Schistosoma curassoni</name>
    <dbReference type="NCBI Taxonomy" id="6186"/>
    <lineage>
        <taxon>Eukaryota</taxon>
        <taxon>Metazoa</taxon>
        <taxon>Spiralia</taxon>
        <taxon>Lophotrochozoa</taxon>
        <taxon>Platyhelminthes</taxon>
        <taxon>Trematoda</taxon>
        <taxon>Digenea</taxon>
        <taxon>Strigeidida</taxon>
        <taxon>Schistosomatoidea</taxon>
        <taxon>Schistosomatidae</taxon>
        <taxon>Schistosoma</taxon>
    </lineage>
</organism>
<dbReference type="WBParaSite" id="SCUD_0001840701-mRNA-1">
    <property type="protein sequence ID" value="SCUD_0001840701-mRNA-1"/>
    <property type="gene ID" value="SCUD_0001840701"/>
</dbReference>
<dbReference type="EMBL" id="UZAK01040974">
    <property type="protein sequence ID" value="VDP65700.1"/>
    <property type="molecule type" value="Genomic_DNA"/>
</dbReference>
<evidence type="ECO:0000313" key="2">
    <source>
        <dbReference type="EMBL" id="VDP65700.1"/>
    </source>
</evidence>
<dbReference type="Proteomes" id="UP000279833">
    <property type="component" value="Unassembled WGS sequence"/>
</dbReference>
<reference evidence="4" key="1">
    <citation type="submission" date="2016-06" db="UniProtKB">
        <authorList>
            <consortium name="WormBaseParasite"/>
        </authorList>
    </citation>
    <scope>IDENTIFICATION</scope>
</reference>
<feature type="signal peptide" evidence="1">
    <location>
        <begin position="1"/>
        <end position="23"/>
    </location>
</feature>
<evidence type="ECO:0000313" key="4">
    <source>
        <dbReference type="WBParaSite" id="SCUD_0001840701-mRNA-1"/>
    </source>
</evidence>
<reference evidence="2 3" key="2">
    <citation type="submission" date="2018-11" db="EMBL/GenBank/DDBJ databases">
        <authorList>
            <consortium name="Pathogen Informatics"/>
        </authorList>
    </citation>
    <scope>NUCLEOTIDE SEQUENCE [LARGE SCALE GENOMIC DNA]</scope>
    <source>
        <strain evidence="2">Dakar</strain>
        <strain evidence="3">Dakar, Senegal</strain>
    </source>
</reference>
<sequence>MLVMQKLGIACSFLCSIIVVSEGLLTSSGNTMLVMQKLGIACSGAETIIQLVSPSWNIDFGGLDMFSEC</sequence>
<keyword evidence="1" id="KW-0732">Signal</keyword>
<proteinExistence type="predicted"/>
<accession>A0A183KTL4</accession>
<evidence type="ECO:0000256" key="1">
    <source>
        <dbReference type="SAM" id="SignalP"/>
    </source>
</evidence>
<dbReference type="AlphaFoldDB" id="A0A183KTL4"/>
<gene>
    <name evidence="2" type="ORF">SCUD_LOCUS18404</name>
</gene>
<keyword evidence="3" id="KW-1185">Reference proteome</keyword>